<name>A0A172TS37_9BACT</name>
<keyword evidence="3" id="KW-1185">Reference proteome</keyword>
<accession>A0A172TS37</accession>
<reference evidence="3" key="1">
    <citation type="submission" date="2015-01" db="EMBL/GenBank/DDBJ databases">
        <title>Flavisolibacter sp./LCS9/ whole genome sequencing.</title>
        <authorList>
            <person name="Kim M.K."/>
            <person name="Srinivasan S."/>
            <person name="Lee J.-J."/>
        </authorList>
    </citation>
    <scope>NUCLEOTIDE SEQUENCE [LARGE SCALE GENOMIC DNA]</scope>
    <source>
        <strain evidence="3">LCS9</strain>
    </source>
</reference>
<protein>
    <recommendedName>
        <fullName evidence="4">DUF4262 domain-containing protein</fullName>
    </recommendedName>
</protein>
<dbReference type="RefSeq" id="WP_066401956.1">
    <property type="nucleotide sequence ID" value="NZ_CP011390.1"/>
</dbReference>
<sequence length="173" mass="19599">MSITGDLEKRIWNDIALYGWHVIKVQEDEYGPSLVHSIGFTHSFKHPEVLVIGLDIEAAHLLINRLGDAIRDGLELQSGQFYSNLIESVDCYFTSVEAANYDEYAGYAKQFYGENNFSLLQCIYPTLSNVYPWQTEWPEQLKQQPILGPTPSASQGEVRQIARMSEPRLGENG</sequence>
<dbReference type="OrthoDB" id="9793188at2"/>
<gene>
    <name evidence="2" type="ORF">SY85_04230</name>
</gene>
<dbReference type="STRING" id="1492898.SY85_04230"/>
<dbReference type="EMBL" id="CP011390">
    <property type="protein sequence ID" value="ANE49816.1"/>
    <property type="molecule type" value="Genomic_DNA"/>
</dbReference>
<feature type="region of interest" description="Disordered" evidence="1">
    <location>
        <begin position="144"/>
        <end position="173"/>
    </location>
</feature>
<reference evidence="2 3" key="2">
    <citation type="journal article" date="2016" name="Int. J. Syst. Evol. Microbiol.">
        <title>Flavisolibacter tropicus sp. nov., isolated from tropical soil.</title>
        <authorList>
            <person name="Lee J.J."/>
            <person name="Kang M.S."/>
            <person name="Kim G.S."/>
            <person name="Lee C.S."/>
            <person name="Lim S."/>
            <person name="Lee J."/>
            <person name="Roh S.H."/>
            <person name="Kang H."/>
            <person name="Ha J.M."/>
            <person name="Bae S."/>
            <person name="Jung H.Y."/>
            <person name="Kim M.K."/>
        </authorList>
    </citation>
    <scope>NUCLEOTIDE SEQUENCE [LARGE SCALE GENOMIC DNA]</scope>
    <source>
        <strain evidence="2 3">LCS9</strain>
    </source>
</reference>
<dbReference type="InterPro" id="IPR025358">
    <property type="entry name" value="DUF4262"/>
</dbReference>
<evidence type="ECO:0000256" key="1">
    <source>
        <dbReference type="SAM" id="MobiDB-lite"/>
    </source>
</evidence>
<evidence type="ECO:0008006" key="4">
    <source>
        <dbReference type="Google" id="ProtNLM"/>
    </source>
</evidence>
<dbReference type="Pfam" id="PF14081">
    <property type="entry name" value="DUF4262"/>
    <property type="match status" value="1"/>
</dbReference>
<evidence type="ECO:0000313" key="3">
    <source>
        <dbReference type="Proteomes" id="UP000077177"/>
    </source>
</evidence>
<dbReference type="AlphaFoldDB" id="A0A172TS37"/>
<organism evidence="2 3">
    <name type="scientific">Flavisolibacter tropicus</name>
    <dbReference type="NCBI Taxonomy" id="1492898"/>
    <lineage>
        <taxon>Bacteria</taxon>
        <taxon>Pseudomonadati</taxon>
        <taxon>Bacteroidota</taxon>
        <taxon>Chitinophagia</taxon>
        <taxon>Chitinophagales</taxon>
        <taxon>Chitinophagaceae</taxon>
        <taxon>Flavisolibacter</taxon>
    </lineage>
</organism>
<dbReference type="Proteomes" id="UP000077177">
    <property type="component" value="Chromosome"/>
</dbReference>
<dbReference type="KEGG" id="fla:SY85_04230"/>
<evidence type="ECO:0000313" key="2">
    <source>
        <dbReference type="EMBL" id="ANE49816.1"/>
    </source>
</evidence>
<proteinExistence type="predicted"/>